<keyword evidence="6" id="KW-0460">Magnesium</keyword>
<accession>A0A9P7QDB5</accession>
<dbReference type="PANTHER" id="PTHR43050:SF1">
    <property type="entry name" value="SERINE RACEMASE"/>
    <property type="match status" value="1"/>
</dbReference>
<evidence type="ECO:0000256" key="5">
    <source>
        <dbReference type="ARBA" id="ARBA00010869"/>
    </source>
</evidence>
<dbReference type="GO" id="GO:0008721">
    <property type="term" value="F:D-serine ammonia-lyase activity"/>
    <property type="evidence" value="ECO:0007669"/>
    <property type="project" value="TreeGrafter"/>
</dbReference>
<organism evidence="10 11">
    <name type="scientific">Claviceps aff. purpurea</name>
    <dbReference type="NCBI Taxonomy" id="1967640"/>
    <lineage>
        <taxon>Eukaryota</taxon>
        <taxon>Fungi</taxon>
        <taxon>Dikarya</taxon>
        <taxon>Ascomycota</taxon>
        <taxon>Pezizomycotina</taxon>
        <taxon>Sordariomycetes</taxon>
        <taxon>Hypocreomycetidae</taxon>
        <taxon>Hypocreales</taxon>
        <taxon>Clavicipitaceae</taxon>
        <taxon>Claviceps</taxon>
    </lineage>
</organism>
<comment type="similarity">
    <text evidence="5">Belongs to the serine/threonine dehydratase family.</text>
</comment>
<protein>
    <recommendedName>
        <fullName evidence="9">Tryptophan synthase beta chain-like PALP domain-containing protein</fullName>
    </recommendedName>
</protein>
<dbReference type="FunFam" id="3.40.50.1100:FF:000005">
    <property type="entry name" value="Threonine dehydratase catabolic"/>
    <property type="match status" value="1"/>
</dbReference>
<evidence type="ECO:0000256" key="8">
    <source>
        <dbReference type="ARBA" id="ARBA00023239"/>
    </source>
</evidence>
<dbReference type="GO" id="GO:0003941">
    <property type="term" value="F:L-serine ammonia-lyase activity"/>
    <property type="evidence" value="ECO:0007669"/>
    <property type="project" value="TreeGrafter"/>
</dbReference>
<dbReference type="PANTHER" id="PTHR43050">
    <property type="entry name" value="SERINE / THREONINE RACEMASE FAMILY MEMBER"/>
    <property type="match status" value="1"/>
</dbReference>
<evidence type="ECO:0000313" key="10">
    <source>
        <dbReference type="EMBL" id="KAG6286942.1"/>
    </source>
</evidence>
<dbReference type="InterPro" id="IPR001926">
    <property type="entry name" value="TrpB-like_PALP"/>
</dbReference>
<dbReference type="AlphaFoldDB" id="A0A9P7QDB5"/>
<dbReference type="PROSITE" id="PS00165">
    <property type="entry name" value="DEHYDRATASE_SER_THR"/>
    <property type="match status" value="1"/>
</dbReference>
<dbReference type="InterPro" id="IPR036052">
    <property type="entry name" value="TrpB-like_PALP_sf"/>
</dbReference>
<dbReference type="EMBL" id="SRRH01000590">
    <property type="protein sequence ID" value="KAG6286942.1"/>
    <property type="molecule type" value="Genomic_DNA"/>
</dbReference>
<comment type="cofactor">
    <cofactor evidence="3">
        <name>Mn(2+)</name>
        <dbReference type="ChEBI" id="CHEBI:29035"/>
    </cofactor>
</comment>
<evidence type="ECO:0000256" key="6">
    <source>
        <dbReference type="ARBA" id="ARBA00022842"/>
    </source>
</evidence>
<dbReference type="SUPFAM" id="SSF53686">
    <property type="entry name" value="Tryptophan synthase beta subunit-like PLP-dependent enzymes"/>
    <property type="match status" value="1"/>
</dbReference>
<evidence type="ECO:0000256" key="4">
    <source>
        <dbReference type="ARBA" id="ARBA00001946"/>
    </source>
</evidence>
<dbReference type="CDD" id="cd01562">
    <property type="entry name" value="Thr-dehyd"/>
    <property type="match status" value="1"/>
</dbReference>
<comment type="caution">
    <text evidence="10">The sequence shown here is derived from an EMBL/GenBank/DDBJ whole genome shotgun (WGS) entry which is preliminary data.</text>
</comment>
<evidence type="ECO:0000259" key="9">
    <source>
        <dbReference type="Pfam" id="PF00291"/>
    </source>
</evidence>
<gene>
    <name evidence="10" type="ORF">E4U09_006451</name>
</gene>
<dbReference type="InterPro" id="IPR000634">
    <property type="entry name" value="Ser/Thr_deHydtase_PyrdxlP-BS"/>
</dbReference>
<dbReference type="GO" id="GO:0005524">
    <property type="term" value="F:ATP binding"/>
    <property type="evidence" value="ECO:0007669"/>
    <property type="project" value="TreeGrafter"/>
</dbReference>
<comment type="cofactor">
    <cofactor evidence="2">
        <name>pyridoxal 5'-phosphate</name>
        <dbReference type="ChEBI" id="CHEBI:597326"/>
    </cofactor>
</comment>
<evidence type="ECO:0000256" key="2">
    <source>
        <dbReference type="ARBA" id="ARBA00001933"/>
    </source>
</evidence>
<keyword evidence="8" id="KW-0456">Lyase</keyword>
<evidence type="ECO:0000256" key="3">
    <source>
        <dbReference type="ARBA" id="ARBA00001936"/>
    </source>
</evidence>
<reference evidence="10 11" key="1">
    <citation type="journal article" date="2020" name="bioRxiv">
        <title>Whole genome comparisons of ergot fungi reveals the divergence and evolution of species within the genus Claviceps are the result of varying mechanisms driving genome evolution and host range expansion.</title>
        <authorList>
            <person name="Wyka S.A."/>
            <person name="Mondo S.J."/>
            <person name="Liu M."/>
            <person name="Dettman J."/>
            <person name="Nalam V."/>
            <person name="Broders K.D."/>
        </authorList>
    </citation>
    <scope>NUCLEOTIDE SEQUENCE [LARGE SCALE GENOMIC DNA]</scope>
    <source>
        <strain evidence="10 11">Clav52</strain>
    </source>
</reference>
<dbReference type="GO" id="GO:0018114">
    <property type="term" value="F:threonine racemase activity"/>
    <property type="evidence" value="ECO:0007669"/>
    <property type="project" value="TreeGrafter"/>
</dbReference>
<keyword evidence="11" id="KW-1185">Reference proteome</keyword>
<keyword evidence="7" id="KW-0663">Pyridoxal phosphate</keyword>
<dbReference type="Gene3D" id="3.40.50.1100">
    <property type="match status" value="2"/>
</dbReference>
<name>A0A9P7QDB5_9HYPO</name>
<comment type="cofactor">
    <cofactor evidence="4">
        <name>Mg(2+)</name>
        <dbReference type="ChEBI" id="CHEBI:18420"/>
    </cofactor>
</comment>
<dbReference type="Proteomes" id="UP000707071">
    <property type="component" value="Unassembled WGS sequence"/>
</dbReference>
<dbReference type="GO" id="GO:0000287">
    <property type="term" value="F:magnesium ion binding"/>
    <property type="evidence" value="ECO:0007669"/>
    <property type="project" value="TreeGrafter"/>
</dbReference>
<comment type="cofactor">
    <cofactor evidence="1">
        <name>Ca(2+)</name>
        <dbReference type="ChEBI" id="CHEBI:29108"/>
    </cofactor>
</comment>
<evidence type="ECO:0000256" key="7">
    <source>
        <dbReference type="ARBA" id="ARBA00022898"/>
    </source>
</evidence>
<feature type="domain" description="Tryptophan synthase beta chain-like PALP" evidence="9">
    <location>
        <begin position="57"/>
        <end position="354"/>
    </location>
</feature>
<sequence>MSTNSLPLTRHSISAARTTLHPPHIHLTPVLTSTTLSALASSPRGSGTAGERPAQPTLRLWFKCENLQRGGSFKIRGAVYALGRLLEGEGREGREGIEGIEGAEEERIDGWVREKGVVTHSSGNHAQALALAARDQNLTAHIIMPSIATPQKIAAAKAYGARVYLSGSTYPEREALTRQVISATGARLISSCDHPDIILGQGTMGLEMQEQVSALMSSLNPYGCESGGNDPGKGGLDGIITPCGGGGMLSGVALSAEGTEVRVFGAEPSFQGADDGKRGFYAGERIEQVETMTVAEGLRVPVGWWPWGVIHGRGLVSGMYSVGEEEILAATRLVWERMKLVVEPSACVGLAVVLFDDEFRALVEREAGEDGWDLGIVLSGGNVGGEAVAQMLSDESARL</sequence>
<dbReference type="GO" id="GO:0006520">
    <property type="term" value="P:amino acid metabolic process"/>
    <property type="evidence" value="ECO:0007669"/>
    <property type="project" value="InterPro"/>
</dbReference>
<dbReference type="GO" id="GO:0030170">
    <property type="term" value="F:pyridoxal phosphate binding"/>
    <property type="evidence" value="ECO:0007669"/>
    <property type="project" value="InterPro"/>
</dbReference>
<dbReference type="Pfam" id="PF00291">
    <property type="entry name" value="PALP"/>
    <property type="match status" value="1"/>
</dbReference>
<proteinExistence type="inferred from homology"/>
<dbReference type="GO" id="GO:0030378">
    <property type="term" value="F:serine racemase activity"/>
    <property type="evidence" value="ECO:0007669"/>
    <property type="project" value="TreeGrafter"/>
</dbReference>
<evidence type="ECO:0000313" key="11">
    <source>
        <dbReference type="Proteomes" id="UP000707071"/>
    </source>
</evidence>
<evidence type="ECO:0000256" key="1">
    <source>
        <dbReference type="ARBA" id="ARBA00001913"/>
    </source>
</evidence>